<dbReference type="CDD" id="cd16282">
    <property type="entry name" value="metallo-hydrolase-like_MBL-fold"/>
    <property type="match status" value="1"/>
</dbReference>
<sequence>MSAEAGTAAPRVAARLEEVADGVFAYTQLPGGWCVSNAGVVVGSQGALVVDTLATEPRALALREAVDRRWPGLARTIVNTHHHGDHNYGNHVFGPGTPILAHERAPEEMAEAGLALTALWPEVEWGDVRVTLPTVTFAERARVHVGGRAVELLYVGPAHTTNDVVAWLPEERVLFAGDVLMSGCAPFNLMGSVAGALTAVDRLRALQPRTIVCGHGPVAGPEVLDDAADYLEWVQWLALEGRARGMGPLEMAREAGREKFEHLIDSERIVGNLHRAYAELDGGPLGRPLDVMAVYGEMVAYNGGRMPQCLA</sequence>
<protein>
    <submittedName>
        <fullName evidence="2">Cyclase</fullName>
    </submittedName>
</protein>
<dbReference type="Gene3D" id="3.60.15.10">
    <property type="entry name" value="Ribonuclease Z/Hydroxyacylglutathione hydrolase-like"/>
    <property type="match status" value="1"/>
</dbReference>
<dbReference type="AlphaFoldDB" id="A0A2T0Q5Q4"/>
<reference evidence="2 3" key="1">
    <citation type="submission" date="2018-03" db="EMBL/GenBank/DDBJ databases">
        <title>Genomic Encyclopedia of Archaeal and Bacterial Type Strains, Phase II (KMG-II): from individual species to whole genera.</title>
        <authorList>
            <person name="Goeker M."/>
        </authorList>
    </citation>
    <scope>NUCLEOTIDE SEQUENCE [LARGE SCALE GENOMIC DNA]</scope>
    <source>
        <strain evidence="2 3">DSM 45601</strain>
    </source>
</reference>
<feature type="domain" description="Metallo-beta-lactamase" evidence="1">
    <location>
        <begin position="35"/>
        <end position="215"/>
    </location>
</feature>
<evidence type="ECO:0000313" key="3">
    <source>
        <dbReference type="Proteomes" id="UP000237846"/>
    </source>
</evidence>
<gene>
    <name evidence="2" type="ORF">CLV72_104680</name>
</gene>
<dbReference type="EMBL" id="PVZC01000004">
    <property type="protein sequence ID" value="PRX99100.1"/>
    <property type="molecule type" value="Genomic_DNA"/>
</dbReference>
<dbReference type="PANTHER" id="PTHR42951:SF4">
    <property type="entry name" value="ACYL-COENZYME A THIOESTERASE MBLAC2"/>
    <property type="match status" value="1"/>
</dbReference>
<dbReference type="RefSeq" id="WP_245930248.1">
    <property type="nucleotide sequence ID" value="NZ_PVZC01000004.1"/>
</dbReference>
<dbReference type="InterPro" id="IPR050855">
    <property type="entry name" value="NDM-1-like"/>
</dbReference>
<dbReference type="InterPro" id="IPR036866">
    <property type="entry name" value="RibonucZ/Hydroxyglut_hydro"/>
</dbReference>
<proteinExistence type="predicted"/>
<dbReference type="Pfam" id="PF00753">
    <property type="entry name" value="Lactamase_B"/>
    <property type="match status" value="1"/>
</dbReference>
<dbReference type="SMART" id="SM00849">
    <property type="entry name" value="Lactamase_B"/>
    <property type="match status" value="1"/>
</dbReference>
<name>A0A2T0Q5Q4_9ACTN</name>
<keyword evidence="3" id="KW-1185">Reference proteome</keyword>
<dbReference type="SUPFAM" id="SSF56281">
    <property type="entry name" value="Metallo-hydrolase/oxidoreductase"/>
    <property type="match status" value="1"/>
</dbReference>
<evidence type="ECO:0000313" key="2">
    <source>
        <dbReference type="EMBL" id="PRX99100.1"/>
    </source>
</evidence>
<organism evidence="2 3">
    <name type="scientific">Allonocardiopsis opalescens</name>
    <dbReference type="NCBI Taxonomy" id="1144618"/>
    <lineage>
        <taxon>Bacteria</taxon>
        <taxon>Bacillati</taxon>
        <taxon>Actinomycetota</taxon>
        <taxon>Actinomycetes</taxon>
        <taxon>Streptosporangiales</taxon>
        <taxon>Allonocardiopsis</taxon>
    </lineage>
</organism>
<evidence type="ECO:0000259" key="1">
    <source>
        <dbReference type="SMART" id="SM00849"/>
    </source>
</evidence>
<dbReference type="InterPro" id="IPR001279">
    <property type="entry name" value="Metallo-B-lactamas"/>
</dbReference>
<dbReference type="Proteomes" id="UP000237846">
    <property type="component" value="Unassembled WGS sequence"/>
</dbReference>
<accession>A0A2T0Q5Q4</accession>
<comment type="caution">
    <text evidence="2">The sequence shown here is derived from an EMBL/GenBank/DDBJ whole genome shotgun (WGS) entry which is preliminary data.</text>
</comment>
<dbReference type="PANTHER" id="PTHR42951">
    <property type="entry name" value="METALLO-BETA-LACTAMASE DOMAIN-CONTAINING"/>
    <property type="match status" value="1"/>
</dbReference>